<dbReference type="eggNOG" id="arCOG04219">
    <property type="taxonomic scope" value="Archaea"/>
</dbReference>
<evidence type="ECO:0000313" key="3">
    <source>
        <dbReference type="Proteomes" id="UP000011867"/>
    </source>
</evidence>
<dbReference type="SUPFAM" id="SSF57997">
    <property type="entry name" value="Tropomyosin"/>
    <property type="match status" value="1"/>
</dbReference>
<reference evidence="2 3" key="1">
    <citation type="journal article" date="2013" name="Genome Announc.">
        <title>Genome of the haloarchaeon Natronomonas moolapensis, a neutrophilic member of a previously haloalkaliphilic genus.</title>
        <authorList>
            <person name="Dyall-Smith M.L."/>
            <person name="Pfeiffer F."/>
            <person name="Oberwinkler T."/>
            <person name="Klee K."/>
            <person name="Rampp M."/>
            <person name="Palm P."/>
            <person name="Gross K."/>
            <person name="Schuster S.C."/>
            <person name="Oesterhelt D."/>
        </authorList>
    </citation>
    <scope>NUCLEOTIDE SEQUENCE [LARGE SCALE GENOMIC DNA]</scope>
    <source>
        <strain evidence="3">DSM 18674 / JCM 14361 / 8.8.11</strain>
    </source>
</reference>
<keyword evidence="3" id="KW-1185">Reference proteome</keyword>
<protein>
    <submittedName>
        <fullName evidence="2">Uncharacterized protein</fullName>
    </submittedName>
</protein>
<sequence length="93" mass="10621">MTDDRSGDGPSLARVRTSLERTTERIEELEADLKDKQTQLSHQRERIDRLAAELLNKDRRIQQLETENDQLRSRIGSIETTLDGGESPDTAEN</sequence>
<dbReference type="KEGG" id="nmo:Nmlp_1965"/>
<dbReference type="RefSeq" id="WP_015408968.1">
    <property type="nucleotide sequence ID" value="NC_020388.1"/>
</dbReference>
<organism evidence="2 3">
    <name type="scientific">Natronomonas moolapensis (strain DSM 18674 / CECT 7526 / JCM 14361 / 8.8.11)</name>
    <dbReference type="NCBI Taxonomy" id="268739"/>
    <lineage>
        <taxon>Archaea</taxon>
        <taxon>Methanobacteriati</taxon>
        <taxon>Methanobacteriota</taxon>
        <taxon>Stenosarchaea group</taxon>
        <taxon>Halobacteria</taxon>
        <taxon>Halobacteriales</taxon>
        <taxon>Natronomonadaceae</taxon>
        <taxon>Natronomonas</taxon>
    </lineage>
</organism>
<dbReference type="Proteomes" id="UP000011867">
    <property type="component" value="Chromosome"/>
</dbReference>
<name>M1XQ19_NATM8</name>
<proteinExistence type="predicted"/>
<dbReference type="GeneID" id="14651010"/>
<dbReference type="Gene3D" id="1.10.287.1490">
    <property type="match status" value="1"/>
</dbReference>
<dbReference type="EMBL" id="HF582854">
    <property type="protein sequence ID" value="CCQ36150.1"/>
    <property type="molecule type" value="Genomic_DNA"/>
</dbReference>
<dbReference type="HOGENOM" id="CLU_2392962_0_0_2"/>
<evidence type="ECO:0000313" key="2">
    <source>
        <dbReference type="EMBL" id="CCQ36150.1"/>
    </source>
</evidence>
<evidence type="ECO:0000256" key="1">
    <source>
        <dbReference type="SAM" id="MobiDB-lite"/>
    </source>
</evidence>
<dbReference type="AlphaFoldDB" id="M1XQ19"/>
<feature type="region of interest" description="Disordered" evidence="1">
    <location>
        <begin position="74"/>
        <end position="93"/>
    </location>
</feature>
<gene>
    <name evidence="2" type="ordered locus">Nmlp_1965</name>
</gene>
<accession>M1XQ19</accession>
<feature type="region of interest" description="Disordered" evidence="1">
    <location>
        <begin position="1"/>
        <end position="21"/>
    </location>
</feature>